<dbReference type="VEuPathDB" id="VectorBase:AMAM013169"/>
<name>A0A182STN7_9DIPT</name>
<organism evidence="3 4">
    <name type="scientific">Anopheles maculatus</name>
    <dbReference type="NCBI Taxonomy" id="74869"/>
    <lineage>
        <taxon>Eukaryota</taxon>
        <taxon>Metazoa</taxon>
        <taxon>Ecdysozoa</taxon>
        <taxon>Arthropoda</taxon>
        <taxon>Hexapoda</taxon>
        <taxon>Insecta</taxon>
        <taxon>Pterygota</taxon>
        <taxon>Neoptera</taxon>
        <taxon>Endopterygota</taxon>
        <taxon>Diptera</taxon>
        <taxon>Nematocera</taxon>
        <taxon>Culicoidea</taxon>
        <taxon>Culicidae</taxon>
        <taxon>Anophelinae</taxon>
        <taxon>Anopheles</taxon>
        <taxon>Anopheles maculatus group</taxon>
    </lineage>
</organism>
<sequence length="103" mass="11341">MMALKYLCLIMCLALFATDVYGKKVYVAYKLPIDFFQAYQQCRLYGGHLASIESEAENAQVVTAIKAVGDLSKEWFIGATDLGSEASKNPKIGPTSSVDEHQE</sequence>
<feature type="region of interest" description="Disordered" evidence="1">
    <location>
        <begin position="83"/>
        <end position="103"/>
    </location>
</feature>
<evidence type="ECO:0000256" key="2">
    <source>
        <dbReference type="SAM" id="SignalP"/>
    </source>
</evidence>
<dbReference type="SUPFAM" id="SSF56436">
    <property type="entry name" value="C-type lectin-like"/>
    <property type="match status" value="1"/>
</dbReference>
<dbReference type="EnsemblMetazoa" id="AMAM013169-RA">
    <property type="protein sequence ID" value="AMAM013169-PA"/>
    <property type="gene ID" value="AMAM013169"/>
</dbReference>
<evidence type="ECO:0000313" key="4">
    <source>
        <dbReference type="Proteomes" id="UP000075901"/>
    </source>
</evidence>
<dbReference type="InterPro" id="IPR016186">
    <property type="entry name" value="C-type_lectin-like/link_sf"/>
</dbReference>
<dbReference type="Gene3D" id="3.10.100.10">
    <property type="entry name" value="Mannose-Binding Protein A, subunit A"/>
    <property type="match status" value="1"/>
</dbReference>
<reference evidence="4" key="1">
    <citation type="submission" date="2013-09" db="EMBL/GenBank/DDBJ databases">
        <title>The Genome Sequence of Anopheles maculatus species B.</title>
        <authorList>
            <consortium name="The Broad Institute Genomics Platform"/>
            <person name="Neafsey D.E."/>
            <person name="Besansky N."/>
            <person name="Howell P."/>
            <person name="Walton C."/>
            <person name="Young S.K."/>
            <person name="Zeng Q."/>
            <person name="Gargeya S."/>
            <person name="Fitzgerald M."/>
            <person name="Haas B."/>
            <person name="Abouelleil A."/>
            <person name="Allen A.W."/>
            <person name="Alvarado L."/>
            <person name="Arachchi H.M."/>
            <person name="Berlin A.M."/>
            <person name="Chapman S.B."/>
            <person name="Gainer-Dewar J."/>
            <person name="Goldberg J."/>
            <person name="Griggs A."/>
            <person name="Gujja S."/>
            <person name="Hansen M."/>
            <person name="Howarth C."/>
            <person name="Imamovic A."/>
            <person name="Ireland A."/>
            <person name="Larimer J."/>
            <person name="McCowan C."/>
            <person name="Murphy C."/>
            <person name="Pearson M."/>
            <person name="Poon T.W."/>
            <person name="Priest M."/>
            <person name="Roberts A."/>
            <person name="Saif S."/>
            <person name="Shea T."/>
            <person name="Sisk P."/>
            <person name="Sykes S."/>
            <person name="Wortman J."/>
            <person name="Nusbaum C."/>
            <person name="Birren B."/>
        </authorList>
    </citation>
    <scope>NUCLEOTIDE SEQUENCE [LARGE SCALE GENOMIC DNA]</scope>
    <source>
        <strain evidence="4">maculatus3</strain>
    </source>
</reference>
<dbReference type="AlphaFoldDB" id="A0A182STN7"/>
<keyword evidence="2" id="KW-0732">Signal</keyword>
<protein>
    <recommendedName>
        <fullName evidence="5">C-type lectin domain-containing protein</fullName>
    </recommendedName>
</protein>
<dbReference type="Proteomes" id="UP000075901">
    <property type="component" value="Unassembled WGS sequence"/>
</dbReference>
<evidence type="ECO:0000256" key="1">
    <source>
        <dbReference type="SAM" id="MobiDB-lite"/>
    </source>
</evidence>
<dbReference type="CDD" id="cd00037">
    <property type="entry name" value="CLECT"/>
    <property type="match status" value="1"/>
</dbReference>
<reference evidence="3" key="2">
    <citation type="submission" date="2020-05" db="UniProtKB">
        <authorList>
            <consortium name="EnsemblMetazoa"/>
        </authorList>
    </citation>
    <scope>IDENTIFICATION</scope>
    <source>
        <strain evidence="3">maculatus3</strain>
    </source>
</reference>
<feature type="signal peptide" evidence="2">
    <location>
        <begin position="1"/>
        <end position="22"/>
    </location>
</feature>
<accession>A0A182STN7</accession>
<proteinExistence type="predicted"/>
<evidence type="ECO:0000313" key="3">
    <source>
        <dbReference type="EnsemblMetazoa" id="AMAM013169-PA"/>
    </source>
</evidence>
<keyword evidence="4" id="KW-1185">Reference proteome</keyword>
<feature type="chain" id="PRO_5008136104" description="C-type lectin domain-containing protein" evidence="2">
    <location>
        <begin position="23"/>
        <end position="103"/>
    </location>
</feature>
<dbReference type="InterPro" id="IPR016187">
    <property type="entry name" value="CTDL_fold"/>
</dbReference>
<evidence type="ECO:0008006" key="5">
    <source>
        <dbReference type="Google" id="ProtNLM"/>
    </source>
</evidence>